<dbReference type="PANTHER" id="PTHR43252:SF2">
    <property type="entry name" value="TRANSCRIPTION REGULATOR, PADR-LIKE FAMILY"/>
    <property type="match status" value="1"/>
</dbReference>
<dbReference type="InterPro" id="IPR005149">
    <property type="entry name" value="Tscrpt_reg_PadR_N"/>
</dbReference>
<keyword evidence="3" id="KW-1185">Reference proteome</keyword>
<dbReference type="RefSeq" id="WP_157195633.1">
    <property type="nucleotide sequence ID" value="NZ_QJKF01000022.1"/>
</dbReference>
<comment type="caution">
    <text evidence="2">The sequence shown here is derived from an EMBL/GenBank/DDBJ whole genome shotgun (WGS) entry which is preliminary data.</text>
</comment>
<evidence type="ECO:0000259" key="1">
    <source>
        <dbReference type="Pfam" id="PF03551"/>
    </source>
</evidence>
<dbReference type="InterPro" id="IPR036388">
    <property type="entry name" value="WH-like_DNA-bd_sf"/>
</dbReference>
<proteinExistence type="predicted"/>
<dbReference type="Pfam" id="PF03551">
    <property type="entry name" value="PadR"/>
    <property type="match status" value="1"/>
</dbReference>
<protein>
    <submittedName>
        <fullName evidence="2">DNA-binding PadR family transcriptional regulator</fullName>
    </submittedName>
</protein>
<gene>
    <name evidence="2" type="ORF">DFR70_12279</name>
</gene>
<dbReference type="PANTHER" id="PTHR43252">
    <property type="entry name" value="TRANSCRIPTIONAL REGULATOR YQJI"/>
    <property type="match status" value="1"/>
</dbReference>
<keyword evidence="2" id="KW-0238">DNA-binding</keyword>
<dbReference type="Proteomes" id="UP000247569">
    <property type="component" value="Unassembled WGS sequence"/>
</dbReference>
<dbReference type="EMBL" id="QJKF01000022">
    <property type="protein sequence ID" value="PXX54938.1"/>
    <property type="molecule type" value="Genomic_DNA"/>
</dbReference>
<feature type="domain" description="Transcription regulator PadR N-terminal" evidence="1">
    <location>
        <begin position="6"/>
        <end position="79"/>
    </location>
</feature>
<evidence type="ECO:0000313" key="2">
    <source>
        <dbReference type="EMBL" id="PXX54938.1"/>
    </source>
</evidence>
<evidence type="ECO:0000313" key="3">
    <source>
        <dbReference type="Proteomes" id="UP000247569"/>
    </source>
</evidence>
<accession>A0A318JU16</accession>
<sequence length="187" mass="21246">MLDNLILGLLGLGPLSGYDLGKWMDGPGRFTGYRVTLPQVYRTLSKLVERDLVRYEIEPREGKPDAKVYRLTETGTQALLDWAHSPFEPAPRPMDPDFMLRFLLTGVLGRDYAISVLRTELDYRRAQVRNPTRVDEWVSALDPLDLIDPRWAATVLRAAHDQGRASTASYIGWLEVTLADFENRPDS</sequence>
<organism evidence="2 3">
    <name type="scientific">Nocardia tenerifensis</name>
    <dbReference type="NCBI Taxonomy" id="228006"/>
    <lineage>
        <taxon>Bacteria</taxon>
        <taxon>Bacillati</taxon>
        <taxon>Actinomycetota</taxon>
        <taxon>Actinomycetes</taxon>
        <taxon>Mycobacteriales</taxon>
        <taxon>Nocardiaceae</taxon>
        <taxon>Nocardia</taxon>
    </lineage>
</organism>
<reference evidence="2 3" key="1">
    <citation type="submission" date="2018-05" db="EMBL/GenBank/DDBJ databases">
        <title>Genomic Encyclopedia of Type Strains, Phase IV (KMG-IV): sequencing the most valuable type-strain genomes for metagenomic binning, comparative biology and taxonomic classification.</title>
        <authorList>
            <person name="Goeker M."/>
        </authorList>
    </citation>
    <scope>NUCLEOTIDE SEQUENCE [LARGE SCALE GENOMIC DNA]</scope>
    <source>
        <strain evidence="2 3">DSM 44704</strain>
    </source>
</reference>
<dbReference type="InterPro" id="IPR036390">
    <property type="entry name" value="WH_DNA-bd_sf"/>
</dbReference>
<dbReference type="AlphaFoldDB" id="A0A318JU16"/>
<dbReference type="GO" id="GO:0003677">
    <property type="term" value="F:DNA binding"/>
    <property type="evidence" value="ECO:0007669"/>
    <property type="project" value="UniProtKB-KW"/>
</dbReference>
<name>A0A318JU16_9NOCA</name>
<dbReference type="Gene3D" id="1.10.10.10">
    <property type="entry name" value="Winged helix-like DNA-binding domain superfamily/Winged helix DNA-binding domain"/>
    <property type="match status" value="1"/>
</dbReference>
<dbReference type="SUPFAM" id="SSF46785">
    <property type="entry name" value="Winged helix' DNA-binding domain"/>
    <property type="match status" value="1"/>
</dbReference>